<feature type="signal peptide" evidence="1">
    <location>
        <begin position="1"/>
        <end position="25"/>
    </location>
</feature>
<reference evidence="2 3" key="1">
    <citation type="submission" date="2024-10" db="EMBL/GenBank/DDBJ databases">
        <title>The Natural Products Discovery Center: Release of the First 8490 Sequenced Strains for Exploring Actinobacteria Biosynthetic Diversity.</title>
        <authorList>
            <person name="Kalkreuter E."/>
            <person name="Kautsar S.A."/>
            <person name="Yang D."/>
            <person name="Bader C.D."/>
            <person name="Teijaro C.N."/>
            <person name="Fluegel L."/>
            <person name="Davis C.M."/>
            <person name="Simpson J.R."/>
            <person name="Lauterbach L."/>
            <person name="Steele A.D."/>
            <person name="Gui C."/>
            <person name="Meng S."/>
            <person name="Li G."/>
            <person name="Viehrig K."/>
            <person name="Ye F."/>
            <person name="Su P."/>
            <person name="Kiefer A.F."/>
            <person name="Nichols A."/>
            <person name="Cepeda A.J."/>
            <person name="Yan W."/>
            <person name="Fan B."/>
            <person name="Jiang Y."/>
            <person name="Adhikari A."/>
            <person name="Zheng C.-J."/>
            <person name="Schuster L."/>
            <person name="Cowan T.M."/>
            <person name="Smanski M.J."/>
            <person name="Chevrette M.G."/>
            <person name="De Carvalho L.P.S."/>
            <person name="Shen B."/>
        </authorList>
    </citation>
    <scope>NUCLEOTIDE SEQUENCE [LARGE SCALE GENOMIC DNA]</scope>
    <source>
        <strain evidence="2 3">NPDC051599</strain>
    </source>
</reference>
<sequence>MRICAFGAVVGALALTAVAVPAAHADGRPPDILNVTVNNGQDVVIGTTTKLITATVTASDPLPITNGPVTLYHGGTDMNDDEFDAVLMPTTNHATCSEVDYQTWKCKITINGNPTLLTNSTAGTWHVYAQAYAGNSSYTTLTPNPAIRVLRASRLTVNASPEPVSKGRTITVVGKLSRAWWDDELEYHGYANQPVKLQFRKAGSSIYNTVKTVHTNVYGNLKTTVTASADGYWRYYFAGSTTTAVVRAAGDYVDVR</sequence>
<keyword evidence="3" id="KW-1185">Reference proteome</keyword>
<evidence type="ECO:0000313" key="2">
    <source>
        <dbReference type="EMBL" id="MFI5681908.1"/>
    </source>
</evidence>
<proteinExistence type="predicted"/>
<evidence type="ECO:0000313" key="3">
    <source>
        <dbReference type="Proteomes" id="UP001612415"/>
    </source>
</evidence>
<accession>A0ABW7YHK6</accession>
<gene>
    <name evidence="2" type="ORF">ACIA8P_46390</name>
</gene>
<dbReference type="Proteomes" id="UP001612415">
    <property type="component" value="Unassembled WGS sequence"/>
</dbReference>
<dbReference type="RefSeq" id="WP_398662957.1">
    <property type="nucleotide sequence ID" value="NZ_JBITDC010000035.1"/>
</dbReference>
<name>A0ABW7YHK6_STRCE</name>
<protein>
    <submittedName>
        <fullName evidence="2">Calcium-binding protein</fullName>
    </submittedName>
</protein>
<evidence type="ECO:0000256" key="1">
    <source>
        <dbReference type="SAM" id="SignalP"/>
    </source>
</evidence>
<comment type="caution">
    <text evidence="2">The sequence shown here is derived from an EMBL/GenBank/DDBJ whole genome shotgun (WGS) entry which is preliminary data.</text>
</comment>
<organism evidence="2 3">
    <name type="scientific">Streptomyces cellulosae</name>
    <dbReference type="NCBI Taxonomy" id="1968"/>
    <lineage>
        <taxon>Bacteria</taxon>
        <taxon>Bacillati</taxon>
        <taxon>Actinomycetota</taxon>
        <taxon>Actinomycetes</taxon>
        <taxon>Kitasatosporales</taxon>
        <taxon>Streptomycetaceae</taxon>
        <taxon>Streptomyces</taxon>
    </lineage>
</organism>
<dbReference type="EMBL" id="JBITDC010000035">
    <property type="protein sequence ID" value="MFI5681908.1"/>
    <property type="molecule type" value="Genomic_DNA"/>
</dbReference>
<feature type="chain" id="PRO_5047110235" evidence="1">
    <location>
        <begin position="26"/>
        <end position="256"/>
    </location>
</feature>
<keyword evidence="1" id="KW-0732">Signal</keyword>